<evidence type="ECO:0000256" key="8">
    <source>
        <dbReference type="ARBA" id="ARBA00023224"/>
    </source>
</evidence>
<dbReference type="PANTHER" id="PTHR11334:SF29">
    <property type="entry name" value="MAS-RELATED G-PROTEIN COUPLED RECEPTOR MEMBER X2"/>
    <property type="match status" value="1"/>
</dbReference>
<comment type="subcellular location">
    <subcellularLocation>
        <location evidence="1">Cell membrane</location>
        <topology evidence="1">Multi-pass membrane protein</topology>
    </subcellularLocation>
</comment>
<feature type="transmembrane region" description="Helical" evidence="9">
    <location>
        <begin position="79"/>
        <end position="98"/>
    </location>
</feature>
<dbReference type="PANTHER" id="PTHR11334">
    <property type="entry name" value="MAS-RELATED G-PROTEIN COUPLED RECEPTOR"/>
    <property type="match status" value="1"/>
</dbReference>
<evidence type="ECO:0000256" key="4">
    <source>
        <dbReference type="ARBA" id="ARBA00022989"/>
    </source>
</evidence>
<feature type="non-terminal residue" evidence="11">
    <location>
        <position position="141"/>
    </location>
</feature>
<evidence type="ECO:0000313" key="11">
    <source>
        <dbReference type="EMBL" id="NXX43483.1"/>
    </source>
</evidence>
<evidence type="ECO:0000256" key="5">
    <source>
        <dbReference type="ARBA" id="ARBA00023040"/>
    </source>
</evidence>
<dbReference type="PROSITE" id="PS50262">
    <property type="entry name" value="G_PROTEIN_RECEP_F1_2"/>
    <property type="match status" value="1"/>
</dbReference>
<name>A0A852IJ51_9PICI</name>
<evidence type="ECO:0000256" key="2">
    <source>
        <dbReference type="ARBA" id="ARBA00022475"/>
    </source>
</evidence>
<keyword evidence="8" id="KW-0807">Transducer</keyword>
<dbReference type="SUPFAM" id="SSF81321">
    <property type="entry name" value="Family A G protein-coupled receptor-like"/>
    <property type="match status" value="1"/>
</dbReference>
<organism evidence="11 12">
    <name type="scientific">Tricholaema leucomelas</name>
    <name type="common">pied barbet</name>
    <dbReference type="NCBI Taxonomy" id="240729"/>
    <lineage>
        <taxon>Eukaryota</taxon>
        <taxon>Metazoa</taxon>
        <taxon>Chordata</taxon>
        <taxon>Craniata</taxon>
        <taxon>Vertebrata</taxon>
        <taxon>Euteleostomi</taxon>
        <taxon>Archelosauria</taxon>
        <taxon>Archosauria</taxon>
        <taxon>Dinosauria</taxon>
        <taxon>Saurischia</taxon>
        <taxon>Theropoda</taxon>
        <taxon>Coelurosauria</taxon>
        <taxon>Aves</taxon>
        <taxon>Neognathae</taxon>
        <taxon>Neoaves</taxon>
        <taxon>Telluraves</taxon>
        <taxon>Coraciimorphae</taxon>
        <taxon>Piciformes</taxon>
        <taxon>Lybiidae</taxon>
        <taxon>Tricholaema lacrymosa</taxon>
    </lineage>
</organism>
<dbReference type="AlphaFoldDB" id="A0A852IJ51"/>
<dbReference type="InterPro" id="IPR026234">
    <property type="entry name" value="MRGPCRFAMILY"/>
</dbReference>
<feature type="transmembrane region" description="Helical" evidence="9">
    <location>
        <begin position="110"/>
        <end position="132"/>
    </location>
</feature>
<dbReference type="EMBL" id="WAAF01008582">
    <property type="protein sequence ID" value="NXX43483.1"/>
    <property type="molecule type" value="Genomic_DNA"/>
</dbReference>
<evidence type="ECO:0000256" key="7">
    <source>
        <dbReference type="ARBA" id="ARBA00023170"/>
    </source>
</evidence>
<feature type="transmembrane region" description="Helical" evidence="9">
    <location>
        <begin position="35"/>
        <end position="58"/>
    </location>
</feature>
<proteinExistence type="predicted"/>
<evidence type="ECO:0000259" key="10">
    <source>
        <dbReference type="PROSITE" id="PS50262"/>
    </source>
</evidence>
<feature type="domain" description="G-protein coupled receptors family 1 profile" evidence="10">
    <location>
        <begin position="50"/>
        <end position="141"/>
    </location>
</feature>
<protein>
    <submittedName>
        <fullName evidence="11">MRGX1 protein</fullName>
    </submittedName>
</protein>
<keyword evidence="5" id="KW-0297">G-protein coupled receptor</keyword>
<dbReference type="Proteomes" id="UP000627253">
    <property type="component" value="Unassembled WGS sequence"/>
</dbReference>
<keyword evidence="7" id="KW-0675">Receptor</keyword>
<accession>A0A852IJ51</accession>
<feature type="non-terminal residue" evidence="11">
    <location>
        <position position="1"/>
    </location>
</feature>
<evidence type="ECO:0000256" key="3">
    <source>
        <dbReference type="ARBA" id="ARBA00022692"/>
    </source>
</evidence>
<dbReference type="GO" id="GO:0005886">
    <property type="term" value="C:plasma membrane"/>
    <property type="evidence" value="ECO:0007669"/>
    <property type="project" value="UniProtKB-SubCell"/>
</dbReference>
<dbReference type="GO" id="GO:0004930">
    <property type="term" value="F:G protein-coupled receptor activity"/>
    <property type="evidence" value="ECO:0007669"/>
    <property type="project" value="UniProtKB-KW"/>
</dbReference>
<dbReference type="PRINTS" id="PR00237">
    <property type="entry name" value="GPCRRHODOPSN"/>
</dbReference>
<keyword evidence="6 9" id="KW-0472">Membrane</keyword>
<dbReference type="InterPro" id="IPR000276">
    <property type="entry name" value="GPCR_Rhodpsn"/>
</dbReference>
<evidence type="ECO:0000256" key="6">
    <source>
        <dbReference type="ARBA" id="ARBA00023136"/>
    </source>
</evidence>
<dbReference type="OrthoDB" id="9896011at2759"/>
<evidence type="ECO:0000256" key="9">
    <source>
        <dbReference type="SAM" id="Phobius"/>
    </source>
</evidence>
<keyword evidence="2" id="KW-1003">Cell membrane</keyword>
<evidence type="ECO:0000313" key="12">
    <source>
        <dbReference type="Proteomes" id="UP000627253"/>
    </source>
</evidence>
<reference evidence="11" key="1">
    <citation type="submission" date="2020-02" db="EMBL/GenBank/DDBJ databases">
        <title>Bird 10,000 Genomes (B10K) Project - Family phase.</title>
        <authorList>
            <person name="Zhang G."/>
        </authorList>
    </citation>
    <scope>NUCLEOTIDE SEQUENCE</scope>
    <source>
        <strain evidence="11">B10K-DU-002-37</strain>
        <tissue evidence="11">Muscle</tissue>
    </source>
</reference>
<gene>
    <name evidence="11" type="primary">Mrgprx1</name>
    <name evidence="11" type="ORF">TRILEU_R15940</name>
</gene>
<comment type="caution">
    <text evidence="11">The sequence shown here is derived from an EMBL/GenBank/DDBJ whole genome shotgun (WGS) entry which is preliminary data.</text>
</comment>
<keyword evidence="4 9" id="KW-1133">Transmembrane helix</keyword>
<dbReference type="Gene3D" id="1.20.1070.10">
    <property type="entry name" value="Rhodopsin 7-helix transmembrane proteins"/>
    <property type="match status" value="1"/>
</dbReference>
<sequence length="141" mass="15475">EIITTDSSLSNLTYEYVDYGGSSEHICFIVPELKAIAAVCIAVSLCGLVGNGLVLWFLGCPVKRNPFTLYTESLAVADLCMLLMWFLLMLAVLSFSAICLNDLISVYIQFVYAVLVMSQYLVLTSLCFLAAVSMEQCLAVF</sequence>
<keyword evidence="3 9" id="KW-0812">Transmembrane</keyword>
<dbReference type="InterPro" id="IPR017452">
    <property type="entry name" value="GPCR_Rhodpsn_7TM"/>
</dbReference>
<keyword evidence="12" id="KW-1185">Reference proteome</keyword>
<evidence type="ECO:0000256" key="1">
    <source>
        <dbReference type="ARBA" id="ARBA00004651"/>
    </source>
</evidence>